<name>A0AAN6W0J4_9PEZI</name>
<dbReference type="Pfam" id="PF02464">
    <property type="entry name" value="CinA"/>
    <property type="match status" value="1"/>
</dbReference>
<sequence>MSAFVPRNTETLLDIAADVIRLLKSANTTVGVAESLTAGGVMAALTSVPGASAAFRGGVVTYATPLKQTLLSVDANLIAREGVIHADVASQMAEGARKTTTYDKTLPTTWGIGTTGVAGPDKQDGKEVGTVYIGIASSTGSKAFGPFNFPGTRERVRQATVIEALARLREELVDAKQT</sequence>
<feature type="domain" description="CinA C-terminal" evidence="1">
    <location>
        <begin position="15"/>
        <end position="172"/>
    </location>
</feature>
<reference evidence="2" key="1">
    <citation type="journal article" date="2023" name="Mol. Phylogenet. Evol.">
        <title>Genome-scale phylogeny and comparative genomics of the fungal order Sordariales.</title>
        <authorList>
            <person name="Hensen N."/>
            <person name="Bonometti L."/>
            <person name="Westerberg I."/>
            <person name="Brannstrom I.O."/>
            <person name="Guillou S."/>
            <person name="Cros-Aarteil S."/>
            <person name="Calhoun S."/>
            <person name="Haridas S."/>
            <person name="Kuo A."/>
            <person name="Mondo S."/>
            <person name="Pangilinan J."/>
            <person name="Riley R."/>
            <person name="LaButti K."/>
            <person name="Andreopoulos B."/>
            <person name="Lipzen A."/>
            <person name="Chen C."/>
            <person name="Yan M."/>
            <person name="Daum C."/>
            <person name="Ng V."/>
            <person name="Clum A."/>
            <person name="Steindorff A."/>
            <person name="Ohm R.A."/>
            <person name="Martin F."/>
            <person name="Silar P."/>
            <person name="Natvig D.O."/>
            <person name="Lalanne C."/>
            <person name="Gautier V."/>
            <person name="Ament-Velasquez S.L."/>
            <person name="Kruys A."/>
            <person name="Hutchinson M.I."/>
            <person name="Powell A.J."/>
            <person name="Barry K."/>
            <person name="Miller A.N."/>
            <person name="Grigoriev I.V."/>
            <person name="Debuchy R."/>
            <person name="Gladieux P."/>
            <person name="Hiltunen Thoren M."/>
            <person name="Johannesson H."/>
        </authorList>
    </citation>
    <scope>NUCLEOTIDE SEQUENCE</scope>
    <source>
        <strain evidence="2">CBS 892.96</strain>
    </source>
</reference>
<evidence type="ECO:0000313" key="3">
    <source>
        <dbReference type="Proteomes" id="UP001302321"/>
    </source>
</evidence>
<proteinExistence type="predicted"/>
<accession>A0AAN6W0J4</accession>
<dbReference type="InterPro" id="IPR008136">
    <property type="entry name" value="CinA_C"/>
</dbReference>
<dbReference type="SUPFAM" id="SSF142433">
    <property type="entry name" value="CinA-like"/>
    <property type="match status" value="1"/>
</dbReference>
<dbReference type="EMBL" id="MU866386">
    <property type="protein sequence ID" value="KAK4172871.1"/>
    <property type="molecule type" value="Genomic_DNA"/>
</dbReference>
<comment type="caution">
    <text evidence="2">The sequence shown here is derived from an EMBL/GenBank/DDBJ whole genome shotgun (WGS) entry which is preliminary data.</text>
</comment>
<organism evidence="2 3">
    <name type="scientific">Triangularia setosa</name>
    <dbReference type="NCBI Taxonomy" id="2587417"/>
    <lineage>
        <taxon>Eukaryota</taxon>
        <taxon>Fungi</taxon>
        <taxon>Dikarya</taxon>
        <taxon>Ascomycota</taxon>
        <taxon>Pezizomycotina</taxon>
        <taxon>Sordariomycetes</taxon>
        <taxon>Sordariomycetidae</taxon>
        <taxon>Sordariales</taxon>
        <taxon>Podosporaceae</taxon>
        <taxon>Triangularia</taxon>
    </lineage>
</organism>
<dbReference type="NCBIfam" id="TIGR00199">
    <property type="entry name" value="PncC_domain"/>
    <property type="match status" value="1"/>
</dbReference>
<evidence type="ECO:0000259" key="1">
    <source>
        <dbReference type="Pfam" id="PF02464"/>
    </source>
</evidence>
<keyword evidence="3" id="KW-1185">Reference proteome</keyword>
<protein>
    <recommendedName>
        <fullName evidence="1">CinA C-terminal domain-containing protein</fullName>
    </recommendedName>
</protein>
<dbReference type="Proteomes" id="UP001302321">
    <property type="component" value="Unassembled WGS sequence"/>
</dbReference>
<gene>
    <name evidence="2" type="ORF">QBC36DRAFT_304115</name>
</gene>
<evidence type="ECO:0000313" key="2">
    <source>
        <dbReference type="EMBL" id="KAK4172871.1"/>
    </source>
</evidence>
<reference evidence="2" key="2">
    <citation type="submission" date="2023-05" db="EMBL/GenBank/DDBJ databases">
        <authorList>
            <consortium name="Lawrence Berkeley National Laboratory"/>
            <person name="Steindorff A."/>
            <person name="Hensen N."/>
            <person name="Bonometti L."/>
            <person name="Westerberg I."/>
            <person name="Brannstrom I.O."/>
            <person name="Guillou S."/>
            <person name="Cros-Aarteil S."/>
            <person name="Calhoun S."/>
            <person name="Haridas S."/>
            <person name="Kuo A."/>
            <person name="Mondo S."/>
            <person name="Pangilinan J."/>
            <person name="Riley R."/>
            <person name="Labutti K."/>
            <person name="Andreopoulos B."/>
            <person name="Lipzen A."/>
            <person name="Chen C."/>
            <person name="Yanf M."/>
            <person name="Daum C."/>
            <person name="Ng V."/>
            <person name="Clum A."/>
            <person name="Ohm R."/>
            <person name="Martin F."/>
            <person name="Silar P."/>
            <person name="Natvig D."/>
            <person name="Lalanne C."/>
            <person name="Gautier V."/>
            <person name="Ament-Velasquez S.L."/>
            <person name="Kruys A."/>
            <person name="Hutchinson M.I."/>
            <person name="Powell A.J."/>
            <person name="Barry K."/>
            <person name="Miller A.N."/>
            <person name="Grigoriev I.V."/>
            <person name="Debuchy R."/>
            <person name="Gladieux P."/>
            <person name="Thoren M.H."/>
            <person name="Johannesson H."/>
        </authorList>
    </citation>
    <scope>NUCLEOTIDE SEQUENCE</scope>
    <source>
        <strain evidence="2">CBS 892.96</strain>
    </source>
</reference>
<dbReference type="InterPro" id="IPR036653">
    <property type="entry name" value="CinA-like_C"/>
</dbReference>
<dbReference type="Gene3D" id="3.90.950.20">
    <property type="entry name" value="CinA-like"/>
    <property type="match status" value="1"/>
</dbReference>
<dbReference type="AlphaFoldDB" id="A0AAN6W0J4"/>